<sequence>MQSVADSEILNPRRIQRCPTCPPLPFQNGLTLGVGLFRTYTVNPSSDVLFPSSEDRLSCQDIMLGIVGACDRLRMADPLWAPAEPHEHYSCLVTEHATTCHRASNKWCLFCLAPAFSLEKSRGSFIFEMERPTHHAARKSRSLPTREMNPYMGSCIG</sequence>
<protein>
    <submittedName>
        <fullName evidence="1">Uncharacterized protein</fullName>
    </submittedName>
</protein>
<reference evidence="1 2" key="1">
    <citation type="submission" date="2021-06" db="EMBL/GenBank/DDBJ databases">
        <title>Caerostris extrusa draft genome.</title>
        <authorList>
            <person name="Kono N."/>
            <person name="Arakawa K."/>
        </authorList>
    </citation>
    <scope>NUCLEOTIDE SEQUENCE [LARGE SCALE GENOMIC DNA]</scope>
</reference>
<comment type="caution">
    <text evidence="1">The sequence shown here is derived from an EMBL/GenBank/DDBJ whole genome shotgun (WGS) entry which is preliminary data.</text>
</comment>
<dbReference type="AlphaFoldDB" id="A0AAV4Y8V1"/>
<evidence type="ECO:0000313" key="2">
    <source>
        <dbReference type="Proteomes" id="UP001054945"/>
    </source>
</evidence>
<dbReference type="Proteomes" id="UP001054945">
    <property type="component" value="Unassembled WGS sequence"/>
</dbReference>
<organism evidence="1 2">
    <name type="scientific">Caerostris extrusa</name>
    <name type="common">Bark spider</name>
    <name type="synonym">Caerostris bankana</name>
    <dbReference type="NCBI Taxonomy" id="172846"/>
    <lineage>
        <taxon>Eukaryota</taxon>
        <taxon>Metazoa</taxon>
        <taxon>Ecdysozoa</taxon>
        <taxon>Arthropoda</taxon>
        <taxon>Chelicerata</taxon>
        <taxon>Arachnida</taxon>
        <taxon>Araneae</taxon>
        <taxon>Araneomorphae</taxon>
        <taxon>Entelegynae</taxon>
        <taxon>Araneoidea</taxon>
        <taxon>Araneidae</taxon>
        <taxon>Caerostris</taxon>
    </lineage>
</organism>
<name>A0AAV4Y8V1_CAEEX</name>
<accession>A0AAV4Y8V1</accession>
<evidence type="ECO:0000313" key="1">
    <source>
        <dbReference type="EMBL" id="GIZ02361.1"/>
    </source>
</evidence>
<gene>
    <name evidence="1" type="ORF">CEXT_322851</name>
</gene>
<keyword evidence="2" id="KW-1185">Reference proteome</keyword>
<proteinExistence type="predicted"/>
<dbReference type="EMBL" id="BPLR01001443">
    <property type="protein sequence ID" value="GIZ02361.1"/>
    <property type="molecule type" value="Genomic_DNA"/>
</dbReference>